<dbReference type="SUPFAM" id="SSF51905">
    <property type="entry name" value="FAD/NAD(P)-binding domain"/>
    <property type="match status" value="1"/>
</dbReference>
<dbReference type="PANTHER" id="PTHR42877">
    <property type="entry name" value="L-ORNITHINE N(5)-MONOOXYGENASE-RELATED"/>
    <property type="match status" value="1"/>
</dbReference>
<reference evidence="3 4" key="1">
    <citation type="submission" date="2016-03" db="EMBL/GenBank/DDBJ databases">
        <title>Draft genome sequence of the Fonsecaea monophora CBS 269.37.</title>
        <authorList>
            <person name="Bombassaro A."/>
            <person name="Vinicius W.A."/>
            <person name="De Hoog S."/>
            <person name="Sun J."/>
            <person name="Souza E.M."/>
            <person name="Raittz R.T."/>
            <person name="Costa F."/>
            <person name="Leao A.C."/>
            <person name="Tadra-Sfeir M.Z."/>
            <person name="Baura V."/>
            <person name="Balsanelli E."/>
            <person name="Pedrosa F.O."/>
            <person name="Moreno L.F."/>
            <person name="Steffens M.B."/>
            <person name="Xi L."/>
            <person name="Bocca A.L."/>
            <person name="Felipe M.S."/>
            <person name="Teixeira M."/>
            <person name="Telles Filho F.Q."/>
            <person name="Azevedo C.M."/>
            <person name="Gomes R."/>
            <person name="Vicente V.A."/>
        </authorList>
    </citation>
    <scope>NUCLEOTIDE SEQUENCE [LARGE SCALE GENOMIC DNA]</scope>
    <source>
        <strain evidence="3 4">CBS 269.37</strain>
    </source>
</reference>
<dbReference type="CDD" id="cd12148">
    <property type="entry name" value="fungal_TF_MHR"/>
    <property type="match status" value="1"/>
</dbReference>
<evidence type="ECO:0000256" key="2">
    <source>
        <dbReference type="ARBA" id="ARBA00010139"/>
    </source>
</evidence>
<organism evidence="3 4">
    <name type="scientific">Fonsecaea monophora</name>
    <dbReference type="NCBI Taxonomy" id="254056"/>
    <lineage>
        <taxon>Eukaryota</taxon>
        <taxon>Fungi</taxon>
        <taxon>Dikarya</taxon>
        <taxon>Ascomycota</taxon>
        <taxon>Pezizomycotina</taxon>
        <taxon>Eurotiomycetes</taxon>
        <taxon>Chaetothyriomycetidae</taxon>
        <taxon>Chaetothyriales</taxon>
        <taxon>Herpotrichiellaceae</taxon>
        <taxon>Fonsecaea</taxon>
    </lineage>
</organism>
<dbReference type="Gene3D" id="3.50.50.60">
    <property type="entry name" value="FAD/NAD(P)-binding domain"/>
    <property type="match status" value="2"/>
</dbReference>
<evidence type="ECO:0000313" key="4">
    <source>
        <dbReference type="Proteomes" id="UP000077002"/>
    </source>
</evidence>
<comment type="similarity">
    <text evidence="2">Belongs to the FAD-binding monooxygenase family.</text>
</comment>
<dbReference type="GeneID" id="34602049"/>
<comment type="cofactor">
    <cofactor evidence="1">
        <name>FAD</name>
        <dbReference type="ChEBI" id="CHEBI:57692"/>
    </cofactor>
</comment>
<dbReference type="Proteomes" id="UP000077002">
    <property type="component" value="Unassembled WGS sequence"/>
</dbReference>
<dbReference type="Pfam" id="PF13450">
    <property type="entry name" value="NAD_binding_8"/>
    <property type="match status" value="1"/>
</dbReference>
<evidence type="ECO:0008006" key="5">
    <source>
        <dbReference type="Google" id="ProtNLM"/>
    </source>
</evidence>
<gene>
    <name evidence="3" type="ORF">AYO21_06891</name>
</gene>
<dbReference type="InterPro" id="IPR036188">
    <property type="entry name" value="FAD/NAD-bd_sf"/>
</dbReference>
<dbReference type="AlphaFoldDB" id="A0A177F5I5"/>
<dbReference type="PANTHER" id="PTHR42877:SF8">
    <property type="entry name" value="MONOOXYGENASE"/>
    <property type="match status" value="1"/>
</dbReference>
<comment type="caution">
    <text evidence="3">The sequence shown here is derived from an EMBL/GenBank/DDBJ whole genome shotgun (WGS) entry which is preliminary data.</text>
</comment>
<accession>A0A177F5I5</accession>
<protein>
    <recommendedName>
        <fullName evidence="5">FAD/NAD(P)-binding domain-containing protein</fullName>
    </recommendedName>
</protein>
<keyword evidence="4" id="KW-1185">Reference proteome</keyword>
<name>A0A177F5I5_9EURO</name>
<dbReference type="InterPro" id="IPR051209">
    <property type="entry name" value="FAD-bind_Monooxygenase_sf"/>
</dbReference>
<dbReference type="OrthoDB" id="4130824at2759"/>
<evidence type="ECO:0000256" key="1">
    <source>
        <dbReference type="ARBA" id="ARBA00001974"/>
    </source>
</evidence>
<dbReference type="RefSeq" id="XP_022510812.1">
    <property type="nucleotide sequence ID" value="XM_022656850.1"/>
</dbReference>
<proteinExistence type="inferred from homology"/>
<sequence>MPFVRDTTAHSAQLEYDIENLYHSQITRPIRIICVGSGISGMCLAFTIMKRLKSYELTIYEKNKDVGGTYTNTVEVSYLLLATRVYITKLSTVQDFYERYNIDQFTKLEHKVKRAVWDDATGQWRVSIEDLATGNTFQDTGDILVNATGFLNKWTWPHIEGIDKFRRPKVHSAAWDDSIDFHNKTIGVIGSGSSAIQIVPQMQKGSVLSESNQELLTERAAVAKDLKVFMRSPTWITPAIGGQTSSQFQGDDNPGHQQFTFTEEQKERFRSDPEYHLQFRRKIEAEVNWMADVFKMGSKMQQDVQKMMTQQMKARIGPGHDELGAKLIPQWPPGCRRLTPGDRYLESLVESNVEPVFGDILRLDDTAVVMMDGTRHEVDVLVCATGFDVSFVTSFEILGRDGLNIKEAWKDIPDAYLGLAAPNFPNYFIICGPQGPLGNGSILPAIEVICDYISTVALKMQAERIKSLEPKRIATDQFQEHMHKFHKKSVWGQPCSAHSKALAEICLLLSYWGPYSWEHEVNEYWADRALGHALAAIESQAEEDGYTKTMYRLVRQCCLIRRRMLSVYTESTSSILYIPGPSDSIGLPNLSEATEFPDYIRPESGILTRSAFVMTCRLTEIMARILTMRDQKLAPFSYVTVIDIRDAIHKWDHDFAILLESADAILEPHMSLVFNALRLLRNTLVIQLYQLDWRHNLSWGWLGSGRELVAILETEEAARNIADLAQTLLCHLNKESILLTM</sequence>
<dbReference type="EMBL" id="LVKK01000050">
    <property type="protein sequence ID" value="OAG38860.1"/>
    <property type="molecule type" value="Genomic_DNA"/>
</dbReference>
<evidence type="ECO:0000313" key="3">
    <source>
        <dbReference type="EMBL" id="OAG38860.1"/>
    </source>
</evidence>